<dbReference type="GO" id="GO:0005743">
    <property type="term" value="C:mitochondrial inner membrane"/>
    <property type="evidence" value="ECO:0007669"/>
    <property type="project" value="TreeGrafter"/>
</dbReference>
<dbReference type="AlphaFoldDB" id="A0A1V8SG85"/>
<dbReference type="PANTHER" id="PTHR28062:SF1">
    <property type="entry name" value="TRANSMEMBRANE PROTEIN"/>
    <property type="match status" value="1"/>
</dbReference>
<name>A0A1V8SG85_9PEZI</name>
<dbReference type="FunCoup" id="A0A1V8SG85">
    <property type="interactions" value="14"/>
</dbReference>
<evidence type="ECO:0000313" key="4">
    <source>
        <dbReference type="Proteomes" id="UP000192596"/>
    </source>
</evidence>
<dbReference type="GO" id="GO:0006813">
    <property type="term" value="P:potassium ion transport"/>
    <property type="evidence" value="ECO:0007669"/>
    <property type="project" value="TreeGrafter"/>
</dbReference>
<keyword evidence="2" id="KW-0812">Transmembrane</keyword>
<protein>
    <submittedName>
        <fullName evidence="3">Uncharacterized protein</fullName>
    </submittedName>
</protein>
<proteinExistence type="predicted"/>
<gene>
    <name evidence="3" type="ORF">B0A48_15931</name>
</gene>
<organism evidence="3 4">
    <name type="scientific">Cryoendolithus antarcticus</name>
    <dbReference type="NCBI Taxonomy" id="1507870"/>
    <lineage>
        <taxon>Eukaryota</taxon>
        <taxon>Fungi</taxon>
        <taxon>Dikarya</taxon>
        <taxon>Ascomycota</taxon>
        <taxon>Pezizomycotina</taxon>
        <taxon>Dothideomycetes</taxon>
        <taxon>Dothideomycetidae</taxon>
        <taxon>Cladosporiales</taxon>
        <taxon>Cladosporiaceae</taxon>
        <taxon>Cryoendolithus</taxon>
    </lineage>
</organism>
<dbReference type="InParanoid" id="A0A1V8SG85"/>
<dbReference type="GO" id="GO:1902600">
    <property type="term" value="P:proton transmembrane transport"/>
    <property type="evidence" value="ECO:0007669"/>
    <property type="project" value="TreeGrafter"/>
</dbReference>
<dbReference type="STRING" id="1507870.A0A1V8SG85"/>
<keyword evidence="2" id="KW-0472">Membrane</keyword>
<dbReference type="EMBL" id="NAJO01000048">
    <property type="protein sequence ID" value="OQN98099.1"/>
    <property type="molecule type" value="Genomic_DNA"/>
</dbReference>
<sequence>MRLFLLPISTRRTLIFCERVPSLLAPGQKPPLQERAITRATETWASWETKTSGWQKWVTTSGNSLFRRIPFEEWGLKTVPPLTAKRRQEVEVGNVKMEVLFPGGFVKEEEVMGTLERIAKERQGWHRRKLWWSVGLMPVVAPFALVPVIPNLPFFYLVFRAYSHYRAEAGGRLLQLLLEKNLVTPRASRRLDLAYASGLMHPSREKSRDAPEPADADVEQVKSEVAAQSRGDQEEVMLLPKWNGKLLAESFKLPEMEIEIERAVEQVEKSLKEKAAAGEQEQARQEGLKSEETEKKKDKMR</sequence>
<feature type="region of interest" description="Disordered" evidence="1">
    <location>
        <begin position="270"/>
        <end position="301"/>
    </location>
</feature>
<dbReference type="PANTHER" id="PTHR28062">
    <property type="entry name" value="K+-H+ EXCHANGE-LIKE PROTEIN"/>
    <property type="match status" value="1"/>
</dbReference>
<dbReference type="InterPro" id="IPR018786">
    <property type="entry name" value="Mit_KHE1"/>
</dbReference>
<keyword evidence="2" id="KW-1133">Transmembrane helix</keyword>
<feature type="compositionally biased region" description="Basic and acidic residues" evidence="1">
    <location>
        <begin position="202"/>
        <end position="211"/>
    </location>
</feature>
<accession>A0A1V8SG85</accession>
<dbReference type="Proteomes" id="UP000192596">
    <property type="component" value="Unassembled WGS sequence"/>
</dbReference>
<feature type="region of interest" description="Disordered" evidence="1">
    <location>
        <begin position="202"/>
        <end position="229"/>
    </location>
</feature>
<evidence type="ECO:0000256" key="2">
    <source>
        <dbReference type="SAM" id="Phobius"/>
    </source>
</evidence>
<evidence type="ECO:0000313" key="3">
    <source>
        <dbReference type="EMBL" id="OQN98099.1"/>
    </source>
</evidence>
<dbReference type="Pfam" id="PF10173">
    <property type="entry name" value="Mit_KHE1"/>
    <property type="match status" value="1"/>
</dbReference>
<feature type="transmembrane region" description="Helical" evidence="2">
    <location>
        <begin position="130"/>
        <end position="149"/>
    </location>
</feature>
<evidence type="ECO:0000256" key="1">
    <source>
        <dbReference type="SAM" id="MobiDB-lite"/>
    </source>
</evidence>
<dbReference type="OrthoDB" id="5562676at2759"/>
<reference evidence="4" key="1">
    <citation type="submission" date="2017-03" db="EMBL/GenBank/DDBJ databases">
        <title>Genomes of endolithic fungi from Antarctica.</title>
        <authorList>
            <person name="Coleine C."/>
            <person name="Masonjones S."/>
            <person name="Stajich J.E."/>
        </authorList>
    </citation>
    <scope>NUCLEOTIDE SEQUENCE [LARGE SCALE GENOMIC DNA]</scope>
    <source>
        <strain evidence="4">CCFEE 5527</strain>
    </source>
</reference>
<comment type="caution">
    <text evidence="3">The sequence shown here is derived from an EMBL/GenBank/DDBJ whole genome shotgun (WGS) entry which is preliminary data.</text>
</comment>
<keyword evidence="4" id="KW-1185">Reference proteome</keyword>